<dbReference type="PROSITE" id="PS00221">
    <property type="entry name" value="MIP"/>
    <property type="match status" value="1"/>
</dbReference>
<dbReference type="Gene3D" id="1.20.1080.10">
    <property type="entry name" value="Glycerol uptake facilitator protein"/>
    <property type="match status" value="1"/>
</dbReference>
<protein>
    <recommendedName>
        <fullName evidence="11">Big brain</fullName>
    </recommendedName>
</protein>
<keyword evidence="6 8" id="KW-0472">Membrane</keyword>
<evidence type="ECO:0008006" key="11">
    <source>
        <dbReference type="Google" id="ProtNLM"/>
    </source>
</evidence>
<sequence length="565" mass="61401">MSEALNDQNVEFHLVAIFEKLEAIKNEQISTAVSIKVPMQVEIRTLEFWRSVTSECLASFIYVFVVCGAAAGTGTGTTSFSSILLATALAAGFAATSLTQCFGHISGAHINPAVTVAMGATKRITVLRTTLFILAQCGGGIAGAAFLYTVTVPGYQSNLSAAVAHSAMIAPWERFGIEFILTFIVVFSYFVSMDTYRKWIGTSALTIGSTYSACSFVSMPYLNPARSLGPSFVLSKWENHWVYWLGPMLGGLVSGLIYEYIFNPKRYKKMPDISDDDSSSIRSDEDNYDDLDKPTPPKFHGSTYNTYRSANGERATNHAGYCPSLTTASLYSAPPTKLERVESIYGGTKSLYCKSPPLTRANLNRSQSVYTKSNSALNRDVVPKPGPLVPAQSLYPMRLNQNQNYVQNQNAQNQMQQRSESIYGVRGVTPGTATRTAEQNYTTTERAVYGTRANSNQTNEGKYDDNASSKGSTSRRPESMYGLLSSQARRAQAAQSDTETGYVSSSSRSNAPGGSYNAAPNYPLPPNPNSYAPRTSSESRPPPPSASGGGSYHHQHAQHSPNPQY</sequence>
<dbReference type="PANTHER" id="PTHR19139">
    <property type="entry name" value="AQUAPORIN TRANSPORTER"/>
    <property type="match status" value="1"/>
</dbReference>
<dbReference type="OrthoDB" id="3222at2759"/>
<dbReference type="InterPro" id="IPR000425">
    <property type="entry name" value="MIP"/>
</dbReference>
<dbReference type="SUPFAM" id="SSF81338">
    <property type="entry name" value="Aquaporin-like"/>
    <property type="match status" value="1"/>
</dbReference>
<feature type="compositionally biased region" description="Low complexity" evidence="7">
    <location>
        <begin position="485"/>
        <end position="496"/>
    </location>
</feature>
<dbReference type="GO" id="GO:0005886">
    <property type="term" value="C:plasma membrane"/>
    <property type="evidence" value="ECO:0007669"/>
    <property type="project" value="TreeGrafter"/>
</dbReference>
<evidence type="ECO:0000313" key="10">
    <source>
        <dbReference type="Proteomes" id="UP001154078"/>
    </source>
</evidence>
<evidence type="ECO:0000256" key="6">
    <source>
        <dbReference type="ARBA" id="ARBA00023136"/>
    </source>
</evidence>
<dbReference type="GO" id="GO:0015250">
    <property type="term" value="F:water channel activity"/>
    <property type="evidence" value="ECO:0007669"/>
    <property type="project" value="TreeGrafter"/>
</dbReference>
<evidence type="ECO:0000256" key="7">
    <source>
        <dbReference type="SAM" id="MobiDB-lite"/>
    </source>
</evidence>
<keyword evidence="4 8" id="KW-0812">Transmembrane</keyword>
<feature type="compositionally biased region" description="Low complexity" evidence="7">
    <location>
        <begin position="529"/>
        <end position="539"/>
    </location>
</feature>
<dbReference type="Proteomes" id="UP001154078">
    <property type="component" value="Chromosome 8"/>
</dbReference>
<dbReference type="FunFam" id="1.20.1080.10:FF:000026">
    <property type="entry name" value="Big brain"/>
    <property type="match status" value="1"/>
</dbReference>
<evidence type="ECO:0000256" key="5">
    <source>
        <dbReference type="ARBA" id="ARBA00022989"/>
    </source>
</evidence>
<dbReference type="EMBL" id="OV121139">
    <property type="protein sequence ID" value="CAH0562204.1"/>
    <property type="molecule type" value="Genomic_DNA"/>
</dbReference>
<feature type="compositionally biased region" description="Low complexity" evidence="7">
    <location>
        <begin position="504"/>
        <end position="521"/>
    </location>
</feature>
<reference evidence="9" key="1">
    <citation type="submission" date="2021-12" db="EMBL/GenBank/DDBJ databases">
        <authorList>
            <person name="King R."/>
        </authorList>
    </citation>
    <scope>NUCLEOTIDE SEQUENCE</scope>
</reference>
<feature type="region of interest" description="Disordered" evidence="7">
    <location>
        <begin position="272"/>
        <end position="303"/>
    </location>
</feature>
<feature type="transmembrane region" description="Helical" evidence="8">
    <location>
        <begin position="241"/>
        <end position="261"/>
    </location>
</feature>
<comment type="similarity">
    <text evidence="2">Belongs to the MIP/aquaporin (TC 1.A.8) family.</text>
</comment>
<dbReference type="CDD" id="cd00333">
    <property type="entry name" value="MIP"/>
    <property type="match status" value="1"/>
</dbReference>
<evidence type="ECO:0000256" key="4">
    <source>
        <dbReference type="ARBA" id="ARBA00022692"/>
    </source>
</evidence>
<feature type="region of interest" description="Disordered" evidence="7">
    <location>
        <begin position="423"/>
        <end position="565"/>
    </location>
</feature>
<feature type="transmembrane region" description="Helical" evidence="8">
    <location>
        <begin position="83"/>
        <end position="105"/>
    </location>
</feature>
<dbReference type="PRINTS" id="PR00783">
    <property type="entry name" value="MINTRINSICP"/>
</dbReference>
<feature type="compositionally biased region" description="Basic and acidic residues" evidence="7">
    <location>
        <begin position="282"/>
        <end position="295"/>
    </location>
</feature>
<name>A0A9P0BDU1_BRAAE</name>
<keyword evidence="3" id="KW-0813">Transport</keyword>
<proteinExistence type="inferred from homology"/>
<dbReference type="InterPro" id="IPR034294">
    <property type="entry name" value="Aquaporin_transptr"/>
</dbReference>
<comment type="subcellular location">
    <subcellularLocation>
        <location evidence="1">Membrane</location>
        <topology evidence="1">Multi-pass membrane protein</topology>
    </subcellularLocation>
</comment>
<accession>A0A9P0BDU1</accession>
<organism evidence="9 10">
    <name type="scientific">Brassicogethes aeneus</name>
    <name type="common">Rape pollen beetle</name>
    <name type="synonym">Meligethes aeneus</name>
    <dbReference type="NCBI Taxonomy" id="1431903"/>
    <lineage>
        <taxon>Eukaryota</taxon>
        <taxon>Metazoa</taxon>
        <taxon>Ecdysozoa</taxon>
        <taxon>Arthropoda</taxon>
        <taxon>Hexapoda</taxon>
        <taxon>Insecta</taxon>
        <taxon>Pterygota</taxon>
        <taxon>Neoptera</taxon>
        <taxon>Endopterygota</taxon>
        <taxon>Coleoptera</taxon>
        <taxon>Polyphaga</taxon>
        <taxon>Cucujiformia</taxon>
        <taxon>Nitidulidae</taxon>
        <taxon>Meligethinae</taxon>
        <taxon>Brassicogethes</taxon>
    </lineage>
</organism>
<evidence type="ECO:0000256" key="8">
    <source>
        <dbReference type="SAM" id="Phobius"/>
    </source>
</evidence>
<feature type="transmembrane region" description="Helical" evidence="8">
    <location>
        <begin position="126"/>
        <end position="150"/>
    </location>
</feature>
<feature type="transmembrane region" description="Helical" evidence="8">
    <location>
        <begin position="175"/>
        <end position="192"/>
    </location>
</feature>
<evidence type="ECO:0000256" key="3">
    <source>
        <dbReference type="ARBA" id="ARBA00022448"/>
    </source>
</evidence>
<dbReference type="InterPro" id="IPR023271">
    <property type="entry name" value="Aquaporin-like"/>
</dbReference>
<feature type="transmembrane region" description="Helical" evidence="8">
    <location>
        <begin position="199"/>
        <end position="221"/>
    </location>
</feature>
<keyword evidence="5 8" id="KW-1133">Transmembrane helix</keyword>
<evidence type="ECO:0000256" key="1">
    <source>
        <dbReference type="ARBA" id="ARBA00004141"/>
    </source>
</evidence>
<dbReference type="PANTHER" id="PTHR19139:SF268">
    <property type="entry name" value="NEUROGENIC PROTEIN BIG BRAIN"/>
    <property type="match status" value="1"/>
</dbReference>
<dbReference type="InterPro" id="IPR022357">
    <property type="entry name" value="MIP_CS"/>
</dbReference>
<evidence type="ECO:0000256" key="2">
    <source>
        <dbReference type="ARBA" id="ARBA00006175"/>
    </source>
</evidence>
<dbReference type="Pfam" id="PF00230">
    <property type="entry name" value="MIP"/>
    <property type="match status" value="1"/>
</dbReference>
<feature type="transmembrane region" description="Helical" evidence="8">
    <location>
        <begin position="52"/>
        <end position="71"/>
    </location>
</feature>
<keyword evidence="10" id="KW-1185">Reference proteome</keyword>
<evidence type="ECO:0000313" key="9">
    <source>
        <dbReference type="EMBL" id="CAH0562204.1"/>
    </source>
</evidence>
<dbReference type="AlphaFoldDB" id="A0A9P0BDU1"/>
<gene>
    <name evidence="9" type="ORF">MELIAE_LOCUS11392</name>
</gene>
<feature type="compositionally biased region" description="Polar residues" evidence="7">
    <location>
        <begin position="431"/>
        <end position="445"/>
    </location>
</feature>